<organism evidence="1 2">
    <name type="scientific">Candidatus Lokiarchaeum ossiferum</name>
    <dbReference type="NCBI Taxonomy" id="2951803"/>
    <lineage>
        <taxon>Archaea</taxon>
        <taxon>Promethearchaeati</taxon>
        <taxon>Promethearchaeota</taxon>
        <taxon>Promethearchaeia</taxon>
        <taxon>Promethearchaeales</taxon>
        <taxon>Promethearchaeaceae</taxon>
        <taxon>Candidatus Lokiarchaeum</taxon>
    </lineage>
</organism>
<sequence>MENSLEIQNSQDIKYKPSRSAYGREMCEDNGDDLIQYLWIIEKQTSKLIFYHHCNKDLQLDGVLISGLLSALNHFSEFELEEQGIENIDMGGLRWVYSYSLPCNLMVVGAGPKTGNAKLMLSRLDVIKRMFIKTYQITPDFWKSWSSNINPFKNFVDVLDLLKAQWIQANQMMDLGDIFDILGIFQQIFIIFIRIIKTQFSQKSYSQILIKLSHYSLELNNWLHSQDDQIYLQISELYLPKISIEENSIQFDKMKATNIFSKDLVGLDQENLILVFKNVFEIYKNVISDRLGRLAWLDIFNREIKPYLFSQWSYLSQFNLVQSFLELFLQV</sequence>
<gene>
    <name evidence="1" type="ORF">NEF87_002131</name>
</gene>
<accession>A0ABY6HQZ7</accession>
<evidence type="ECO:0000313" key="2">
    <source>
        <dbReference type="Proteomes" id="UP001208689"/>
    </source>
</evidence>
<dbReference type="Proteomes" id="UP001208689">
    <property type="component" value="Chromosome"/>
</dbReference>
<evidence type="ECO:0000313" key="1">
    <source>
        <dbReference type="EMBL" id="UYP45846.1"/>
    </source>
</evidence>
<protein>
    <submittedName>
        <fullName evidence="1">Uncharacterized protein</fullName>
    </submittedName>
</protein>
<proteinExistence type="predicted"/>
<dbReference type="EMBL" id="CP104013">
    <property type="protein sequence ID" value="UYP45846.1"/>
    <property type="molecule type" value="Genomic_DNA"/>
</dbReference>
<reference evidence="1" key="1">
    <citation type="submission" date="2022-09" db="EMBL/GenBank/DDBJ databases">
        <title>Actin cytoskeleton and complex cell architecture in an #Asgard archaeon.</title>
        <authorList>
            <person name="Ponce Toledo R.I."/>
            <person name="Schleper C."/>
            <person name="Rodrigues Oliveira T."/>
            <person name="Wollweber F."/>
            <person name="Xu J."/>
            <person name="Rittmann S."/>
            <person name="Klingl A."/>
            <person name="Pilhofer M."/>
        </authorList>
    </citation>
    <scope>NUCLEOTIDE SEQUENCE</scope>
    <source>
        <strain evidence="1">B-35</strain>
    </source>
</reference>
<name>A0ABY6HQZ7_9ARCH</name>
<keyword evidence="2" id="KW-1185">Reference proteome</keyword>